<protein>
    <submittedName>
        <fullName evidence="2">Uncharacterized protein</fullName>
    </submittedName>
</protein>
<accession>X8JAC2</accession>
<gene>
    <name evidence="2" type="ORF">RSOL_378930</name>
</gene>
<dbReference type="AlphaFoldDB" id="X8JAC2"/>
<organism evidence="2 3">
    <name type="scientific">Rhizoctonia solani AG-3 Rhs1AP</name>
    <dbReference type="NCBI Taxonomy" id="1086054"/>
    <lineage>
        <taxon>Eukaryota</taxon>
        <taxon>Fungi</taxon>
        <taxon>Dikarya</taxon>
        <taxon>Basidiomycota</taxon>
        <taxon>Agaricomycotina</taxon>
        <taxon>Agaricomycetes</taxon>
        <taxon>Cantharellales</taxon>
        <taxon>Ceratobasidiaceae</taxon>
        <taxon>Rhizoctonia</taxon>
    </lineage>
</organism>
<evidence type="ECO:0000313" key="3">
    <source>
        <dbReference type="Proteomes" id="UP000030108"/>
    </source>
</evidence>
<feature type="compositionally biased region" description="Basic and acidic residues" evidence="1">
    <location>
        <begin position="15"/>
        <end position="26"/>
    </location>
</feature>
<feature type="compositionally biased region" description="Polar residues" evidence="1">
    <location>
        <begin position="102"/>
        <end position="113"/>
    </location>
</feature>
<evidence type="ECO:0000313" key="2">
    <source>
        <dbReference type="EMBL" id="EUC60965.1"/>
    </source>
</evidence>
<reference evidence="3" key="1">
    <citation type="journal article" date="2014" name="Genome Announc.">
        <title>Draft genome sequence of the plant-pathogenic soil fungus Rhizoctonia solani anastomosis group 3 strain Rhs1AP.</title>
        <authorList>
            <person name="Cubeta M.A."/>
            <person name="Thomas E."/>
            <person name="Dean R.A."/>
            <person name="Jabaji S."/>
            <person name="Neate S.M."/>
            <person name="Tavantzis S."/>
            <person name="Toda T."/>
            <person name="Vilgalys R."/>
            <person name="Bharathan N."/>
            <person name="Fedorova-Abrams N."/>
            <person name="Pakala S.B."/>
            <person name="Pakala S.M."/>
            <person name="Zafar N."/>
            <person name="Joardar V."/>
            <person name="Losada L."/>
            <person name="Nierman W.C."/>
        </authorList>
    </citation>
    <scope>NUCLEOTIDE SEQUENCE [LARGE SCALE GENOMIC DNA]</scope>
    <source>
        <strain evidence="3">AG-3</strain>
    </source>
</reference>
<feature type="region of interest" description="Disordered" evidence="1">
    <location>
        <begin position="1"/>
        <end position="40"/>
    </location>
</feature>
<comment type="caution">
    <text evidence="2">The sequence shown here is derived from an EMBL/GenBank/DDBJ whole genome shotgun (WGS) entry which is preliminary data.</text>
</comment>
<dbReference type="Proteomes" id="UP000030108">
    <property type="component" value="Unassembled WGS sequence"/>
</dbReference>
<name>X8JAC2_9AGAM</name>
<sequence>MPLLSSVRLTGAYRPIDREPGLDDSTRFQPAYDPGMGPGTEHAASTLFALPLAVARPQCPPVRNPPAIAAGAPYPDPDRRTRSLSPRLPPPGNYSGRGRVTLASTQTATQPGTTRGVGASVNAKLETVNLTARAVAAVA</sequence>
<feature type="region of interest" description="Disordered" evidence="1">
    <location>
        <begin position="63"/>
        <end position="117"/>
    </location>
</feature>
<proteinExistence type="predicted"/>
<dbReference type="EMBL" id="JATN01000319">
    <property type="protein sequence ID" value="EUC60965.1"/>
    <property type="molecule type" value="Genomic_DNA"/>
</dbReference>
<feature type="non-terminal residue" evidence="2">
    <location>
        <position position="139"/>
    </location>
</feature>
<evidence type="ECO:0000256" key="1">
    <source>
        <dbReference type="SAM" id="MobiDB-lite"/>
    </source>
</evidence>